<evidence type="ECO:0000313" key="2">
    <source>
        <dbReference type="Proteomes" id="UP000011096"/>
    </source>
</evidence>
<sequence>MDFSCILFAALGQNSQACTFCVSNLRITVIFSTPRKENHALGTQYPLYLGVTSYQRWIKCGCLSKMHSMTGRPTCWKNMKNYRSCLPAL</sequence>
<dbReference type="RefSeq" id="XP_031890102.1">
    <property type="nucleotide sequence ID" value="XM_032030156.1"/>
</dbReference>
<dbReference type="EMBL" id="ANPB02000007">
    <property type="protein sequence ID" value="KAF4479610.1"/>
    <property type="molecule type" value="Genomic_DNA"/>
</dbReference>
<proteinExistence type="predicted"/>
<dbReference type="InParanoid" id="A0A7J6ISR1"/>
<comment type="caution">
    <text evidence="1">The sequence shown here is derived from an EMBL/GenBank/DDBJ whole genome shotgun (WGS) entry which is preliminary data.</text>
</comment>
<dbReference type="AlphaFoldDB" id="A0A7J6ISR1"/>
<name>A0A7J6ISR1_COLFN</name>
<dbReference type="GeneID" id="43614230"/>
<evidence type="ECO:0000313" key="1">
    <source>
        <dbReference type="EMBL" id="KAF4479610.1"/>
    </source>
</evidence>
<reference evidence="1 2" key="2">
    <citation type="submission" date="2020-04" db="EMBL/GenBank/DDBJ databases">
        <title>Genome sequencing and assembly of multiple isolates from the Colletotrichum gloeosporioides species complex.</title>
        <authorList>
            <person name="Gan P."/>
            <person name="Shirasu K."/>
        </authorList>
    </citation>
    <scope>NUCLEOTIDE SEQUENCE [LARGE SCALE GENOMIC DNA]</scope>
    <source>
        <strain evidence="1 2">Nara gc5</strain>
    </source>
</reference>
<dbReference type="Proteomes" id="UP000011096">
    <property type="component" value="Unassembled WGS sequence"/>
</dbReference>
<keyword evidence="2" id="KW-1185">Reference proteome</keyword>
<reference evidence="1 2" key="1">
    <citation type="submission" date="2012-08" db="EMBL/GenBank/DDBJ databases">
        <authorList>
            <person name="Gan P.H.P."/>
            <person name="Ikeda K."/>
            <person name="Irieda H."/>
            <person name="Narusaka M."/>
            <person name="O'Connell R.J."/>
            <person name="Narusaka Y."/>
            <person name="Takano Y."/>
            <person name="Kubo Y."/>
            <person name="Shirasu K."/>
        </authorList>
    </citation>
    <scope>NUCLEOTIDE SEQUENCE [LARGE SCALE GENOMIC DNA]</scope>
    <source>
        <strain evidence="1 2">Nara gc5</strain>
    </source>
</reference>
<accession>A0A7J6ISR1</accession>
<organism evidence="1 2">
    <name type="scientific">Colletotrichum fructicola (strain Nara gc5)</name>
    <name type="common">Anthracnose fungus</name>
    <name type="synonym">Colletotrichum gloeosporioides (strain Nara gc5)</name>
    <dbReference type="NCBI Taxonomy" id="1213859"/>
    <lineage>
        <taxon>Eukaryota</taxon>
        <taxon>Fungi</taxon>
        <taxon>Dikarya</taxon>
        <taxon>Ascomycota</taxon>
        <taxon>Pezizomycotina</taxon>
        <taxon>Sordariomycetes</taxon>
        <taxon>Hypocreomycetidae</taxon>
        <taxon>Glomerellales</taxon>
        <taxon>Glomerellaceae</taxon>
        <taxon>Colletotrichum</taxon>
        <taxon>Colletotrichum gloeosporioides species complex</taxon>
    </lineage>
</organism>
<protein>
    <submittedName>
        <fullName evidence="1">Uncharacterized protein</fullName>
    </submittedName>
</protein>
<gene>
    <name evidence="1" type="ORF">CGGC5_v012701</name>
</gene>